<evidence type="ECO:0000313" key="1">
    <source>
        <dbReference type="EMBL" id="GLB41760.1"/>
    </source>
</evidence>
<dbReference type="AlphaFoldDB" id="A0A9P3PS52"/>
<gene>
    <name evidence="1" type="ORF">LshimejAT787_1003600</name>
</gene>
<evidence type="ECO:0000313" key="2">
    <source>
        <dbReference type="Proteomes" id="UP001063166"/>
    </source>
</evidence>
<organism evidence="1 2">
    <name type="scientific">Lyophyllum shimeji</name>
    <name type="common">Hon-shimeji</name>
    <name type="synonym">Tricholoma shimeji</name>
    <dbReference type="NCBI Taxonomy" id="47721"/>
    <lineage>
        <taxon>Eukaryota</taxon>
        <taxon>Fungi</taxon>
        <taxon>Dikarya</taxon>
        <taxon>Basidiomycota</taxon>
        <taxon>Agaricomycotina</taxon>
        <taxon>Agaricomycetes</taxon>
        <taxon>Agaricomycetidae</taxon>
        <taxon>Agaricales</taxon>
        <taxon>Tricholomatineae</taxon>
        <taxon>Lyophyllaceae</taxon>
        <taxon>Lyophyllum</taxon>
    </lineage>
</organism>
<accession>A0A9P3PS52</accession>
<proteinExistence type="predicted"/>
<sequence>MKQWCSADMYESVSSFISRSFDGVVCFFPRFLQILPLDVGSFRAPSSLPVKLISQHCSLRGFQTRNWNFSRPRNETITTVDQIMQNITVPHNYLLPFQITLAFRIGSQMLQPLPGR</sequence>
<dbReference type="EMBL" id="BRPK01000010">
    <property type="protein sequence ID" value="GLB41760.1"/>
    <property type="molecule type" value="Genomic_DNA"/>
</dbReference>
<name>A0A9P3PS52_LYOSH</name>
<dbReference type="Proteomes" id="UP001063166">
    <property type="component" value="Unassembled WGS sequence"/>
</dbReference>
<protein>
    <submittedName>
        <fullName evidence="1">Uncharacterized protein</fullName>
    </submittedName>
</protein>
<keyword evidence="2" id="KW-1185">Reference proteome</keyword>
<reference evidence="1" key="1">
    <citation type="submission" date="2022-07" db="EMBL/GenBank/DDBJ databases">
        <title>The genome of Lyophyllum shimeji provides insight into the initial evolution of ectomycorrhizal fungal genome.</title>
        <authorList>
            <person name="Kobayashi Y."/>
            <person name="Shibata T."/>
            <person name="Hirakawa H."/>
            <person name="Shigenobu S."/>
            <person name="Nishiyama T."/>
            <person name="Yamada A."/>
            <person name="Hasebe M."/>
            <person name="Kawaguchi M."/>
        </authorList>
    </citation>
    <scope>NUCLEOTIDE SEQUENCE</scope>
    <source>
        <strain evidence="1">AT787</strain>
    </source>
</reference>
<comment type="caution">
    <text evidence="1">The sequence shown here is derived from an EMBL/GenBank/DDBJ whole genome shotgun (WGS) entry which is preliminary data.</text>
</comment>